<dbReference type="HOGENOM" id="CLU_034652_0_1_7"/>
<evidence type="ECO:0000313" key="10">
    <source>
        <dbReference type="Proteomes" id="UP000005778"/>
    </source>
</evidence>
<accession>I5AZC8</accession>
<evidence type="ECO:0000256" key="1">
    <source>
        <dbReference type="ARBA" id="ARBA00004196"/>
    </source>
</evidence>
<reference evidence="9 10" key="2">
    <citation type="submission" date="2012-02" db="EMBL/GenBank/DDBJ databases">
        <title>Improved High-Quality Draft sequence of Desulfobacter postgatei 2ac9.</title>
        <authorList>
            <consortium name="US DOE Joint Genome Institute"/>
            <person name="Lucas S."/>
            <person name="Han J."/>
            <person name="Lapidus A."/>
            <person name="Cheng J.-F."/>
            <person name="Goodwin L."/>
            <person name="Pitluck S."/>
            <person name="Peters L."/>
            <person name="Ovchinnikova G."/>
            <person name="Held B."/>
            <person name="Detter J.C."/>
            <person name="Han C."/>
            <person name="Tapia R."/>
            <person name="Land M."/>
            <person name="Hauser L."/>
            <person name="Kyrpides N."/>
            <person name="Ivanova N."/>
            <person name="Pagani I."/>
            <person name="Orellana R."/>
            <person name="Lovley D."/>
            <person name="Woyke T."/>
        </authorList>
    </citation>
    <scope>NUCLEOTIDE SEQUENCE [LARGE SCALE GENOMIC DNA]</scope>
    <source>
        <strain evidence="9 10">2ac9</strain>
    </source>
</reference>
<dbReference type="Pfam" id="PF03150">
    <property type="entry name" value="CCP_MauG"/>
    <property type="match status" value="1"/>
</dbReference>
<keyword evidence="6 7" id="KW-0408">Iron</keyword>
<dbReference type="PROSITE" id="PS51007">
    <property type="entry name" value="CYTC"/>
    <property type="match status" value="2"/>
</dbReference>
<dbReference type="OrthoDB" id="9805202at2"/>
<dbReference type="PANTHER" id="PTHR30600">
    <property type="entry name" value="CYTOCHROME C PEROXIDASE-RELATED"/>
    <property type="match status" value="1"/>
</dbReference>
<dbReference type="AlphaFoldDB" id="I5AZC8"/>
<evidence type="ECO:0000259" key="8">
    <source>
        <dbReference type="PROSITE" id="PS51007"/>
    </source>
</evidence>
<dbReference type="InterPro" id="IPR009056">
    <property type="entry name" value="Cyt_c-like_dom"/>
</dbReference>
<sequence length="383" mass="42260">MKKGLFYLFLMVVLAIVPTLLMAQELSPIEQLGKALFFDENLSVNGKMSCASCHAPETGFTGPDSLINAGPAVYNGTIHTRAGNRKPPTAAYGGESPVLDYHDADEAWVGGMFWDGRASGWVLGDPLAEQAMGPFLNPVEQAAPNMLLIVLKVAISDYAGLFEEVWGPGTLDFKYIKQNTYDVYVMIAQSIAAYERSEEVNPFTSKFDYYLKGQVELTAQEQRGLSLFNDDKKGNCAACHPSSGDKPLFTDFTYDNLGVPKKPENPFYSQPKKINPDGEDWVDLGLGGFLGDSDQNGKQKVPTLRNVDKRPEEGFVKAYAHNGFFKSLEEIVHFYNTRDVNAWPDPEVEVHVNTDELGDLGLTPEEEADIVAFLRTLSDGYTP</sequence>
<dbReference type="InterPro" id="IPR004852">
    <property type="entry name" value="Di-haem_cyt_c_peroxidsae"/>
</dbReference>
<keyword evidence="2 7" id="KW-0349">Heme</keyword>
<dbReference type="EMBL" id="CM001488">
    <property type="protein sequence ID" value="EIM62591.1"/>
    <property type="molecule type" value="Genomic_DNA"/>
</dbReference>
<dbReference type="STRING" id="879212.DespoDRAFT_00577"/>
<keyword evidence="10" id="KW-1185">Reference proteome</keyword>
<evidence type="ECO:0000256" key="2">
    <source>
        <dbReference type="ARBA" id="ARBA00022617"/>
    </source>
</evidence>
<dbReference type="Proteomes" id="UP000005778">
    <property type="component" value="Chromosome"/>
</dbReference>
<dbReference type="GO" id="GO:0030313">
    <property type="term" value="C:cell envelope"/>
    <property type="evidence" value="ECO:0007669"/>
    <property type="project" value="UniProtKB-SubCell"/>
</dbReference>
<dbReference type="InterPro" id="IPR051395">
    <property type="entry name" value="Cytochrome_c_Peroxidase/MauG"/>
</dbReference>
<dbReference type="RefSeq" id="WP_004071200.1">
    <property type="nucleotide sequence ID" value="NZ_CM001488.1"/>
</dbReference>
<comment type="subcellular location">
    <subcellularLocation>
        <location evidence="1">Cell envelope</location>
    </subcellularLocation>
</comment>
<dbReference type="GO" id="GO:0046872">
    <property type="term" value="F:metal ion binding"/>
    <property type="evidence" value="ECO:0007669"/>
    <property type="project" value="UniProtKB-KW"/>
</dbReference>
<dbReference type="GO" id="GO:0009055">
    <property type="term" value="F:electron transfer activity"/>
    <property type="evidence" value="ECO:0007669"/>
    <property type="project" value="InterPro"/>
</dbReference>
<keyword evidence="4" id="KW-0732">Signal</keyword>
<keyword evidence="5" id="KW-0560">Oxidoreductase</keyword>
<dbReference type="GO" id="GO:0020037">
    <property type="term" value="F:heme binding"/>
    <property type="evidence" value="ECO:0007669"/>
    <property type="project" value="InterPro"/>
</dbReference>
<keyword evidence="9" id="KW-0575">Peroxidase</keyword>
<evidence type="ECO:0000256" key="5">
    <source>
        <dbReference type="ARBA" id="ARBA00023002"/>
    </source>
</evidence>
<name>I5AZC8_9BACT</name>
<dbReference type="Gene3D" id="1.10.760.10">
    <property type="entry name" value="Cytochrome c-like domain"/>
    <property type="match status" value="2"/>
</dbReference>
<evidence type="ECO:0000313" key="9">
    <source>
        <dbReference type="EMBL" id="EIM62591.1"/>
    </source>
</evidence>
<dbReference type="InterPro" id="IPR036909">
    <property type="entry name" value="Cyt_c-like_dom_sf"/>
</dbReference>
<feature type="domain" description="Cytochrome c" evidence="8">
    <location>
        <begin position="28"/>
        <end position="152"/>
    </location>
</feature>
<dbReference type="eggNOG" id="COG1858">
    <property type="taxonomic scope" value="Bacteria"/>
</dbReference>
<dbReference type="SUPFAM" id="SSF46626">
    <property type="entry name" value="Cytochrome c"/>
    <property type="match status" value="2"/>
</dbReference>
<evidence type="ECO:0000256" key="7">
    <source>
        <dbReference type="PROSITE-ProRule" id="PRU00433"/>
    </source>
</evidence>
<organism evidence="9 10">
    <name type="scientific">Desulfobacter postgatei 2ac9</name>
    <dbReference type="NCBI Taxonomy" id="879212"/>
    <lineage>
        <taxon>Bacteria</taxon>
        <taxon>Pseudomonadati</taxon>
        <taxon>Thermodesulfobacteriota</taxon>
        <taxon>Desulfobacteria</taxon>
        <taxon>Desulfobacterales</taxon>
        <taxon>Desulfobacteraceae</taxon>
        <taxon>Desulfobacter</taxon>
    </lineage>
</organism>
<feature type="domain" description="Cytochrome c" evidence="8">
    <location>
        <begin position="219"/>
        <end position="378"/>
    </location>
</feature>
<dbReference type="PANTHER" id="PTHR30600:SF10">
    <property type="entry name" value="BLL6722 PROTEIN"/>
    <property type="match status" value="1"/>
</dbReference>
<evidence type="ECO:0000256" key="3">
    <source>
        <dbReference type="ARBA" id="ARBA00022723"/>
    </source>
</evidence>
<protein>
    <submittedName>
        <fullName evidence="9">Cytochrome c peroxidase</fullName>
    </submittedName>
</protein>
<proteinExistence type="predicted"/>
<evidence type="ECO:0000256" key="6">
    <source>
        <dbReference type="ARBA" id="ARBA00023004"/>
    </source>
</evidence>
<evidence type="ECO:0000256" key="4">
    <source>
        <dbReference type="ARBA" id="ARBA00022729"/>
    </source>
</evidence>
<gene>
    <name evidence="9" type="ORF">DespoDRAFT_00577</name>
</gene>
<dbReference type="GO" id="GO:0004130">
    <property type="term" value="F:cytochrome-c peroxidase activity"/>
    <property type="evidence" value="ECO:0007669"/>
    <property type="project" value="TreeGrafter"/>
</dbReference>
<reference evidence="9 10" key="1">
    <citation type="submission" date="2011-09" db="EMBL/GenBank/DDBJ databases">
        <authorList>
            <consortium name="US DOE Joint Genome Institute (JGI-PGF)"/>
            <person name="Lucas S."/>
            <person name="Han J."/>
            <person name="Lapidus A."/>
            <person name="Cheng J.-F."/>
            <person name="Goodwin L."/>
            <person name="Pitluck S."/>
            <person name="Peters L."/>
            <person name="Land M.L."/>
            <person name="Hauser L."/>
            <person name="Orellana R."/>
            <person name="Lovley D."/>
            <person name="Woyke T.J."/>
        </authorList>
    </citation>
    <scope>NUCLEOTIDE SEQUENCE [LARGE SCALE GENOMIC DNA]</scope>
    <source>
        <strain evidence="9 10">2ac9</strain>
    </source>
</reference>
<keyword evidence="3 7" id="KW-0479">Metal-binding</keyword>